<accession>A0A4P9YLX2</accession>
<dbReference type="GO" id="GO:0061630">
    <property type="term" value="F:ubiquitin protein ligase activity"/>
    <property type="evidence" value="ECO:0007669"/>
    <property type="project" value="UniProtKB-EC"/>
</dbReference>
<evidence type="ECO:0000313" key="8">
    <source>
        <dbReference type="Proteomes" id="UP000281549"/>
    </source>
</evidence>
<evidence type="ECO:0000256" key="4">
    <source>
        <dbReference type="ARBA" id="ARBA00022786"/>
    </source>
</evidence>
<dbReference type="Pfam" id="PF00632">
    <property type="entry name" value="HECT"/>
    <property type="match status" value="1"/>
</dbReference>
<dbReference type="InterPro" id="IPR044611">
    <property type="entry name" value="E3A/B/C-like"/>
</dbReference>
<dbReference type="PANTHER" id="PTHR45700">
    <property type="entry name" value="UBIQUITIN-PROTEIN LIGASE E3C"/>
    <property type="match status" value="1"/>
</dbReference>
<comment type="caution">
    <text evidence="5">Lacks conserved residue(s) required for the propagation of feature annotation.</text>
</comment>
<dbReference type="Proteomes" id="UP000281549">
    <property type="component" value="Unassembled WGS sequence"/>
</dbReference>
<keyword evidence="3" id="KW-0808">Transferase</keyword>
<comment type="catalytic activity">
    <reaction evidence="1">
        <text>S-ubiquitinyl-[E2 ubiquitin-conjugating enzyme]-L-cysteine + [acceptor protein]-L-lysine = [E2 ubiquitin-conjugating enzyme]-L-cysteine + N(6)-ubiquitinyl-[acceptor protein]-L-lysine.</text>
        <dbReference type="EC" id="2.3.2.26"/>
    </reaction>
</comment>
<dbReference type="AlphaFoldDB" id="A0A4P9YLX2"/>
<dbReference type="PROSITE" id="PS50237">
    <property type="entry name" value="HECT"/>
    <property type="match status" value="1"/>
</dbReference>
<evidence type="ECO:0000256" key="3">
    <source>
        <dbReference type="ARBA" id="ARBA00022679"/>
    </source>
</evidence>
<dbReference type="InterPro" id="IPR035983">
    <property type="entry name" value="Hect_E3_ubiquitin_ligase"/>
</dbReference>
<evidence type="ECO:0000313" key="7">
    <source>
        <dbReference type="EMBL" id="RKP19530.1"/>
    </source>
</evidence>
<dbReference type="GO" id="GO:0000209">
    <property type="term" value="P:protein polyubiquitination"/>
    <property type="evidence" value="ECO:0007669"/>
    <property type="project" value="InterPro"/>
</dbReference>
<dbReference type="Gene3D" id="3.90.1750.10">
    <property type="entry name" value="Hect, E3 ligase catalytic domains"/>
    <property type="match status" value="1"/>
</dbReference>
<dbReference type="SUPFAM" id="SSF56204">
    <property type="entry name" value="Hect, E3 ligase catalytic domain"/>
    <property type="match status" value="1"/>
</dbReference>
<dbReference type="GO" id="GO:0006511">
    <property type="term" value="P:ubiquitin-dependent protein catabolic process"/>
    <property type="evidence" value="ECO:0007669"/>
    <property type="project" value="TreeGrafter"/>
</dbReference>
<reference evidence="8" key="1">
    <citation type="journal article" date="2018" name="Nat. Microbiol.">
        <title>Leveraging single-cell genomics to expand the fungal tree of life.</title>
        <authorList>
            <person name="Ahrendt S.R."/>
            <person name="Quandt C.A."/>
            <person name="Ciobanu D."/>
            <person name="Clum A."/>
            <person name="Salamov A."/>
            <person name="Andreopoulos B."/>
            <person name="Cheng J.F."/>
            <person name="Woyke T."/>
            <person name="Pelin A."/>
            <person name="Henrissat B."/>
            <person name="Reynolds N.K."/>
            <person name="Benny G.L."/>
            <person name="Smith M.E."/>
            <person name="James T.Y."/>
            <person name="Grigoriev I.V."/>
        </authorList>
    </citation>
    <scope>NUCLEOTIDE SEQUENCE [LARGE SCALE GENOMIC DNA]</scope>
    <source>
        <strain evidence="8">CSF55</strain>
    </source>
</reference>
<proteinExistence type="predicted"/>
<dbReference type="PANTHER" id="PTHR45700:SF2">
    <property type="entry name" value="UBIQUITIN-PROTEIN LIGASE E3C"/>
    <property type="match status" value="1"/>
</dbReference>
<gene>
    <name evidence="7" type="ORF">ROZALSC1DRAFT_22210</name>
</gene>
<evidence type="ECO:0000259" key="6">
    <source>
        <dbReference type="PROSITE" id="PS50237"/>
    </source>
</evidence>
<feature type="domain" description="HECT" evidence="6">
    <location>
        <begin position="556"/>
        <end position="683"/>
    </location>
</feature>
<evidence type="ECO:0000256" key="5">
    <source>
        <dbReference type="PROSITE-ProRule" id="PRU00104"/>
    </source>
</evidence>
<organism evidence="7 8">
    <name type="scientific">Rozella allomycis (strain CSF55)</name>
    <dbReference type="NCBI Taxonomy" id="988480"/>
    <lineage>
        <taxon>Eukaryota</taxon>
        <taxon>Fungi</taxon>
        <taxon>Fungi incertae sedis</taxon>
        <taxon>Cryptomycota</taxon>
        <taxon>Cryptomycota incertae sedis</taxon>
        <taxon>Rozella</taxon>
    </lineage>
</organism>
<name>A0A4P9YLX2_ROZAC</name>
<evidence type="ECO:0000256" key="1">
    <source>
        <dbReference type="ARBA" id="ARBA00000885"/>
    </source>
</evidence>
<protein>
    <recommendedName>
        <fullName evidence="2">HECT-type E3 ubiquitin transferase</fullName>
        <ecNumber evidence="2">2.3.2.26</ecNumber>
    </recommendedName>
</protein>
<dbReference type="EC" id="2.3.2.26" evidence="2"/>
<keyword evidence="4 5" id="KW-0833">Ubl conjugation pathway</keyword>
<dbReference type="EMBL" id="ML005207">
    <property type="protein sequence ID" value="RKP19530.1"/>
    <property type="molecule type" value="Genomic_DNA"/>
</dbReference>
<feature type="non-terminal residue" evidence="7">
    <location>
        <position position="683"/>
    </location>
</feature>
<evidence type="ECO:0000256" key="2">
    <source>
        <dbReference type="ARBA" id="ARBA00012485"/>
    </source>
</evidence>
<sequence>MFHFTGNFKSKREISLGGVKPKYNRFETLNNALEGRFQRELERNRQRSAVIIQEKRGMAETLFREIQCCDVNLSILRFNYCRGVLKDDKEAIGIVFGLCQAALNGLFNFVKFVLNLTCTDSKSNTNNKELSDVGVSFIVQMSKRFPNVKARMSNDVDCFKNLCKIFKLTEHLETKEFFGQLLNDFVRSNQNEKFHEIYTNEILCEKEIFEAESLKQIQDYIFIPKISMISEKDNKILLLNLLKLKDKVFATLKEKGNYLVSILCCIKSIKSQNQIEEENVDFDDAIDLNETESKILLDCASSLIFAETIFDCFYEKEFTECACELLMELKSLNQLLFSTLTRKLSLFKSISSSLKEYLTKNSNTSSALILLCEIQSSQLYVMSDNELLKDEEKIKDLIFISDNLKNIAVDYFLQKIYEFEEFNKSSQFTPLFKLLDQINDKDQRLNFCPEFHWRSDKIRLSSFPLLKTIDFNPNYYPSDDIECQKKWLTKMLQSIPYCFDFHERIKLFYSLVEEDAYSAADVNEYGVFMGPRINIQRGNEFESGFQQMNSLGHKWKQKIRISFLDEFQQVEEGVDGGGLYKEFLNNLLKIALSPNYGLFKFITIDDYLTLFSFLGRVIGKALCDRILIDVPFVRFFIAKWIGKHISFDDLALLDQDLYKNLLFLRDYKGNVEDLNLTFSIADD</sequence>
<dbReference type="InterPro" id="IPR000569">
    <property type="entry name" value="HECT_dom"/>
</dbReference>